<dbReference type="Pfam" id="PF00753">
    <property type="entry name" value="Lactamase_B"/>
    <property type="match status" value="1"/>
</dbReference>
<proteinExistence type="predicted"/>
<protein>
    <recommendedName>
        <fullName evidence="3">Metallo-beta-lactamase domain-containing protein 1</fullName>
    </recommendedName>
    <alternativeName>
        <fullName evidence="4">Endoribonuclease MBLAC1</fullName>
    </alternativeName>
</protein>
<dbReference type="GO" id="GO:0005829">
    <property type="term" value="C:cytosol"/>
    <property type="evidence" value="ECO:0007669"/>
    <property type="project" value="UniProtKB-SubCell"/>
</dbReference>
<dbReference type="EMBL" id="CAKXAJ010025215">
    <property type="protein sequence ID" value="CAH2236599.1"/>
    <property type="molecule type" value="Genomic_DNA"/>
</dbReference>
<evidence type="ECO:0000256" key="6">
    <source>
        <dbReference type="ARBA" id="ARBA00045869"/>
    </source>
</evidence>
<organism evidence="8 9">
    <name type="scientific">Pararge aegeria aegeria</name>
    <dbReference type="NCBI Taxonomy" id="348720"/>
    <lineage>
        <taxon>Eukaryota</taxon>
        <taxon>Metazoa</taxon>
        <taxon>Ecdysozoa</taxon>
        <taxon>Arthropoda</taxon>
        <taxon>Hexapoda</taxon>
        <taxon>Insecta</taxon>
        <taxon>Pterygota</taxon>
        <taxon>Neoptera</taxon>
        <taxon>Endopterygota</taxon>
        <taxon>Lepidoptera</taxon>
        <taxon>Glossata</taxon>
        <taxon>Ditrysia</taxon>
        <taxon>Papilionoidea</taxon>
        <taxon>Nymphalidae</taxon>
        <taxon>Satyrinae</taxon>
        <taxon>Satyrini</taxon>
        <taxon>Parargina</taxon>
        <taxon>Pararge</taxon>
    </lineage>
</organism>
<dbReference type="Proteomes" id="UP000838756">
    <property type="component" value="Unassembled WGS sequence"/>
</dbReference>
<dbReference type="SMART" id="SM00849">
    <property type="entry name" value="Lactamase_B"/>
    <property type="match status" value="1"/>
</dbReference>
<dbReference type="InterPro" id="IPR039344">
    <property type="entry name" value="MBLAC1"/>
</dbReference>
<feature type="domain" description="Metallo-beta-lactamase" evidence="7">
    <location>
        <begin position="23"/>
        <end position="188"/>
    </location>
</feature>
<dbReference type="Gene3D" id="3.60.15.10">
    <property type="entry name" value="Ribonuclease Z/Hydroxyacylglutathione hydrolase-like"/>
    <property type="match status" value="1"/>
</dbReference>
<evidence type="ECO:0000256" key="2">
    <source>
        <dbReference type="ARBA" id="ARBA00011738"/>
    </source>
</evidence>
<comment type="subcellular location">
    <subcellularLocation>
        <location evidence="1">Cytoplasm</location>
        <location evidence="1">Cytosol</location>
    </subcellularLocation>
</comment>
<dbReference type="InterPro" id="IPR001279">
    <property type="entry name" value="Metallo-B-lactamas"/>
</dbReference>
<comment type="function">
    <text evidence="6">Endoribonuclease that catalyzes the hydrolysis of histone-coding pre-mRNA 3'-end. Involved in histone pre-mRNA processing during the S-phase of the cell cycle, which is required for entering/progressing through S-phase. Cleaves histone pre-mRNA at a major and a minor cleavage site after the 5'-ACCCA-3' and the 5'-ACCCACA-3' sequence, respectively, and located downstream of the stem-loop. May require the presence of the HDE element located at the histone pre-RNA 3'-end to avoid non-specific cleavage.</text>
</comment>
<sequence length="215" mass="24002">MCDIVVLFDGYSILKNEEEMSANCSCTLLKGINNVIIDTMTPWDTNKIVSALKLQNITADDISYVVSTHGHSDHIGNNNLFLKAKHIVGFSVSFETKYYIHPFDEGKEFVIDENVKVIPTPGHTLSDVTVLVNSTAKQTVAVTGDLFEKVEDIEDPNIWLDAGSEDPAKQRINRLKVAQLADWIVPGHGPQFKVTNEIIETLKQQFDKNKANKDD</sequence>
<comment type="subunit">
    <text evidence="2">Homodimer.</text>
</comment>
<dbReference type="InterPro" id="IPR036866">
    <property type="entry name" value="RibonucZ/Hydroxyglut_hydro"/>
</dbReference>
<evidence type="ECO:0000313" key="8">
    <source>
        <dbReference type="EMBL" id="CAH2236599.1"/>
    </source>
</evidence>
<gene>
    <name evidence="8" type="primary">jg4008</name>
    <name evidence="8" type="ORF">PAEG_LOCUS13965</name>
</gene>
<evidence type="ECO:0000256" key="4">
    <source>
        <dbReference type="ARBA" id="ARBA00032988"/>
    </source>
</evidence>
<comment type="caution">
    <text evidence="8">The sequence shown here is derived from an EMBL/GenBank/DDBJ whole genome shotgun (WGS) entry which is preliminary data.</text>
</comment>
<evidence type="ECO:0000256" key="5">
    <source>
        <dbReference type="ARBA" id="ARBA00044690"/>
    </source>
</evidence>
<name>A0A8S4RKR6_9NEOP</name>
<dbReference type="CDD" id="cd07711">
    <property type="entry name" value="MBLAC1-like_MBL-fold"/>
    <property type="match status" value="1"/>
</dbReference>
<dbReference type="SUPFAM" id="SSF56281">
    <property type="entry name" value="Metallo-hydrolase/oxidoreductase"/>
    <property type="match status" value="1"/>
</dbReference>
<reference evidence="8" key="1">
    <citation type="submission" date="2022-03" db="EMBL/GenBank/DDBJ databases">
        <authorList>
            <person name="Lindestad O."/>
        </authorList>
    </citation>
    <scope>NUCLEOTIDE SEQUENCE</scope>
</reference>
<evidence type="ECO:0000256" key="1">
    <source>
        <dbReference type="ARBA" id="ARBA00004514"/>
    </source>
</evidence>
<accession>A0A8S4RKR6</accession>
<dbReference type="PANTHER" id="PTHR23200:SF48">
    <property type="entry name" value="METALLO-BETA-LACTAMASE DOMAIN-CONTAINING PROTEIN 1"/>
    <property type="match status" value="1"/>
</dbReference>
<dbReference type="GO" id="GO:0031123">
    <property type="term" value="P:RNA 3'-end processing"/>
    <property type="evidence" value="ECO:0007669"/>
    <property type="project" value="UniProtKB-ARBA"/>
</dbReference>
<keyword evidence="9" id="KW-1185">Reference proteome</keyword>
<dbReference type="AlphaFoldDB" id="A0A8S4RKR6"/>
<dbReference type="OrthoDB" id="10250730at2759"/>
<evidence type="ECO:0000256" key="3">
    <source>
        <dbReference type="ARBA" id="ARBA00014856"/>
    </source>
</evidence>
<dbReference type="PANTHER" id="PTHR23200">
    <property type="entry name" value="METALLO-BETA-LACTAMASE DOMAIN-CONTAINING PROTEIN 1"/>
    <property type="match status" value="1"/>
</dbReference>
<comment type="catalytic activity">
    <reaction evidence="5">
        <text>a ribonucleotidyl-ribonucleotide-RNA + H2O = a 3'-end ribonucleotide-RNA + a 5'-end 5'-phospho-ribonucleoside-RNA + H(+)</text>
        <dbReference type="Rhea" id="RHEA:68096"/>
        <dbReference type="Rhea" id="RHEA-COMP:15179"/>
        <dbReference type="Rhea" id="RHEA-COMP:17355"/>
        <dbReference type="Rhea" id="RHEA-COMP:17428"/>
        <dbReference type="ChEBI" id="CHEBI:15377"/>
        <dbReference type="ChEBI" id="CHEBI:15378"/>
        <dbReference type="ChEBI" id="CHEBI:74896"/>
        <dbReference type="ChEBI" id="CHEBI:138282"/>
        <dbReference type="ChEBI" id="CHEBI:173118"/>
    </reaction>
    <physiologicalReaction direction="left-to-right" evidence="5">
        <dbReference type="Rhea" id="RHEA:68097"/>
    </physiologicalReaction>
</comment>
<evidence type="ECO:0000313" key="9">
    <source>
        <dbReference type="Proteomes" id="UP000838756"/>
    </source>
</evidence>
<evidence type="ECO:0000259" key="7">
    <source>
        <dbReference type="SMART" id="SM00849"/>
    </source>
</evidence>